<feature type="transmembrane region" description="Helical" evidence="10">
    <location>
        <begin position="116"/>
        <end position="134"/>
    </location>
</feature>
<evidence type="ECO:0000313" key="13">
    <source>
        <dbReference type="Proteomes" id="UP000295325"/>
    </source>
</evidence>
<keyword evidence="13" id="KW-1185">Reference proteome</keyword>
<feature type="transmembrane region" description="Helical" evidence="10">
    <location>
        <begin position="291"/>
        <end position="313"/>
    </location>
</feature>
<dbReference type="RefSeq" id="WP_133628550.1">
    <property type="nucleotide sequence ID" value="NZ_SOAZ01000016.1"/>
</dbReference>
<dbReference type="GO" id="GO:0009401">
    <property type="term" value="P:phosphoenolpyruvate-dependent sugar phosphotransferase system"/>
    <property type="evidence" value="ECO:0007669"/>
    <property type="project" value="UniProtKB-KW"/>
</dbReference>
<accession>A0A4R7KAM0</accession>
<keyword evidence="2 9" id="KW-0813">Transport</keyword>
<dbReference type="OrthoDB" id="1641940at2"/>
<feature type="transmembrane region" description="Helical" evidence="10">
    <location>
        <begin position="361"/>
        <end position="382"/>
    </location>
</feature>
<dbReference type="InterPro" id="IPR003352">
    <property type="entry name" value="PTS_EIIC"/>
</dbReference>
<feature type="transmembrane region" description="Helical" evidence="10">
    <location>
        <begin position="35"/>
        <end position="58"/>
    </location>
</feature>
<name>A0A4R7KAM0_9CLOT</name>
<sequence length="451" mass="48943">MKFTQKFMDFLENKMVPAAGALANQRHLKAMRDGLVQLIPLTILGGLILMVANPPVAASVKPTNWFLSIMVAWRDWATYWKAVLLVPYQMSFALMGLFACANIAYQLADSYKMNTLSAVMTAIVSFLVTCVTINKDGSFVVTYLDAKGMFTGILIAIITVEITRFLINKNITIKMPDGVPPAVTKSFESLIPIAVNVILIYELSLTVKNISGLVVPAAIMKLLAPAFTAVDSAPGVFLSGLLAQLLWFAGIHGSSTIKTGVLQPFLNQYISDNATAALNGQALPHIFTDPFWSAFMTVGGSGATLALVILMLWRAKSAQMKSIGKIAILPGLFNINEPVIFGTPMVLNPLFMVPFLLIEPINGVIAFLAAKAGLISPAYILVPWTTPGFISAFLSSFDWKNMVMVFFLIALDIVLYYPFFAVYDRKCAKEEREASALAESGVVAGETVATK</sequence>
<dbReference type="InterPro" id="IPR004501">
    <property type="entry name" value="PTS_EIIC_3"/>
</dbReference>
<evidence type="ECO:0000256" key="9">
    <source>
        <dbReference type="PIRNR" id="PIRNR006351"/>
    </source>
</evidence>
<dbReference type="Proteomes" id="UP000295325">
    <property type="component" value="Unassembled WGS sequence"/>
</dbReference>
<dbReference type="AlphaFoldDB" id="A0A4R7KAM0"/>
<dbReference type="GO" id="GO:1901264">
    <property type="term" value="P:carbohydrate derivative transport"/>
    <property type="evidence" value="ECO:0007669"/>
    <property type="project" value="TreeGrafter"/>
</dbReference>
<keyword evidence="8 9" id="KW-0472">Membrane</keyword>
<gene>
    <name evidence="12" type="ORF">EDD71_1162</name>
</gene>
<evidence type="ECO:0000256" key="4">
    <source>
        <dbReference type="ARBA" id="ARBA00022597"/>
    </source>
</evidence>
<keyword evidence="3 9" id="KW-1003">Cell membrane</keyword>
<dbReference type="InterPro" id="IPR051088">
    <property type="entry name" value="PTS_Sugar-EIIC/EIIB"/>
</dbReference>
<feature type="domain" description="PTS EIIC type-3" evidence="11">
    <location>
        <begin position="11"/>
        <end position="419"/>
    </location>
</feature>
<keyword evidence="6 10" id="KW-0812">Transmembrane</keyword>
<reference evidence="12 13" key="1">
    <citation type="submission" date="2019-03" db="EMBL/GenBank/DDBJ databases">
        <title>Genomic Encyclopedia of Type Strains, Phase IV (KMG-IV): sequencing the most valuable type-strain genomes for metagenomic binning, comparative biology and taxonomic classification.</title>
        <authorList>
            <person name="Goeker M."/>
        </authorList>
    </citation>
    <scope>NUCLEOTIDE SEQUENCE [LARGE SCALE GENOMIC DNA]</scope>
    <source>
        <strain evidence="12 13">DSM 24455</strain>
    </source>
</reference>
<organism evidence="12 13">
    <name type="scientific">Fonticella tunisiensis</name>
    <dbReference type="NCBI Taxonomy" id="1096341"/>
    <lineage>
        <taxon>Bacteria</taxon>
        <taxon>Bacillati</taxon>
        <taxon>Bacillota</taxon>
        <taxon>Clostridia</taxon>
        <taxon>Eubacteriales</taxon>
        <taxon>Clostridiaceae</taxon>
        <taxon>Fonticella</taxon>
    </lineage>
</organism>
<feature type="transmembrane region" description="Helical" evidence="10">
    <location>
        <begin position="402"/>
        <end position="423"/>
    </location>
</feature>
<dbReference type="PANTHER" id="PTHR33989">
    <property type="match status" value="1"/>
</dbReference>
<dbReference type="PANTHER" id="PTHR33989:SF8">
    <property type="entry name" value="PERMEASE IIC COMPONENT"/>
    <property type="match status" value="1"/>
</dbReference>
<comment type="function">
    <text evidence="9">The phosphoenolpyruvate-dependent sugar phosphotransferase system (PTS), a major carbohydrate active -transport system, catalyzes the phosphorylation of incoming sugar substrates concomitant with their translocation across the cell membrane.</text>
</comment>
<evidence type="ECO:0000256" key="8">
    <source>
        <dbReference type="ARBA" id="ARBA00023136"/>
    </source>
</evidence>
<feature type="transmembrane region" description="Helical" evidence="10">
    <location>
        <begin position="146"/>
        <end position="167"/>
    </location>
</feature>
<dbReference type="NCBIfam" id="TIGR00410">
    <property type="entry name" value="lacE"/>
    <property type="match status" value="1"/>
</dbReference>
<evidence type="ECO:0000256" key="6">
    <source>
        <dbReference type="ARBA" id="ARBA00022692"/>
    </source>
</evidence>
<evidence type="ECO:0000256" key="7">
    <source>
        <dbReference type="ARBA" id="ARBA00022989"/>
    </source>
</evidence>
<evidence type="ECO:0000259" key="11">
    <source>
        <dbReference type="PROSITE" id="PS51105"/>
    </source>
</evidence>
<evidence type="ECO:0000256" key="5">
    <source>
        <dbReference type="ARBA" id="ARBA00022683"/>
    </source>
</evidence>
<comment type="subcellular location">
    <subcellularLocation>
        <location evidence="1">Cell membrane</location>
        <topology evidence="1">Multi-pass membrane protein</topology>
    </subcellularLocation>
</comment>
<proteinExistence type="predicted"/>
<keyword evidence="5" id="KW-0598">Phosphotransferase system</keyword>
<evidence type="ECO:0000256" key="1">
    <source>
        <dbReference type="ARBA" id="ARBA00004651"/>
    </source>
</evidence>
<feature type="transmembrane region" description="Helical" evidence="10">
    <location>
        <begin position="78"/>
        <end position="104"/>
    </location>
</feature>
<keyword evidence="7 10" id="KW-1133">Transmembrane helix</keyword>
<dbReference type="Pfam" id="PF02378">
    <property type="entry name" value="PTS_EIIC"/>
    <property type="match status" value="1"/>
</dbReference>
<dbReference type="GO" id="GO:0008982">
    <property type="term" value="F:protein-N(PI)-phosphohistidine-sugar phosphotransferase activity"/>
    <property type="evidence" value="ECO:0007669"/>
    <property type="project" value="UniProtKB-UniRule"/>
</dbReference>
<keyword evidence="4 9" id="KW-0762">Sugar transport</keyword>
<evidence type="ECO:0000313" key="12">
    <source>
        <dbReference type="EMBL" id="TDT51922.1"/>
    </source>
</evidence>
<dbReference type="InterPro" id="IPR004796">
    <property type="entry name" value="PTS_IIC_cello"/>
</dbReference>
<dbReference type="EMBL" id="SOAZ01000016">
    <property type="protein sequence ID" value="TDT51922.1"/>
    <property type="molecule type" value="Genomic_DNA"/>
</dbReference>
<comment type="caution">
    <text evidence="12">The sequence shown here is derived from an EMBL/GenBank/DDBJ whole genome shotgun (WGS) entry which is preliminary data.</text>
</comment>
<evidence type="ECO:0000256" key="10">
    <source>
        <dbReference type="SAM" id="Phobius"/>
    </source>
</evidence>
<protein>
    <recommendedName>
        <fullName evidence="9">Permease IIC component</fullName>
    </recommendedName>
</protein>
<dbReference type="PIRSF" id="PIRSF006351">
    <property type="entry name" value="PTS_EIIC-Cellobiose"/>
    <property type="match status" value="1"/>
</dbReference>
<dbReference type="PROSITE" id="PS51105">
    <property type="entry name" value="PTS_EIIC_TYPE_3"/>
    <property type="match status" value="1"/>
</dbReference>
<evidence type="ECO:0000256" key="2">
    <source>
        <dbReference type="ARBA" id="ARBA00022448"/>
    </source>
</evidence>
<dbReference type="GO" id="GO:0005886">
    <property type="term" value="C:plasma membrane"/>
    <property type="evidence" value="ECO:0007669"/>
    <property type="project" value="UniProtKB-SubCell"/>
</dbReference>
<evidence type="ECO:0000256" key="3">
    <source>
        <dbReference type="ARBA" id="ARBA00022475"/>
    </source>
</evidence>